<dbReference type="Proteomes" id="UP001597169">
    <property type="component" value="Unassembled WGS sequence"/>
</dbReference>
<proteinExistence type="predicted"/>
<dbReference type="Pfam" id="PF06356">
    <property type="entry name" value="DUF1064"/>
    <property type="match status" value="1"/>
</dbReference>
<gene>
    <name evidence="1" type="ORF">ACFQ3J_00300</name>
</gene>
<comment type="caution">
    <text evidence="1">The sequence shown here is derived from an EMBL/GenBank/DDBJ whole genome shotgun (WGS) entry which is preliminary data.</text>
</comment>
<organism evidence="1 2">
    <name type="scientific">Paenibacillus provencensis</name>
    <dbReference type="NCBI Taxonomy" id="441151"/>
    <lineage>
        <taxon>Bacteria</taxon>
        <taxon>Bacillati</taxon>
        <taxon>Bacillota</taxon>
        <taxon>Bacilli</taxon>
        <taxon>Bacillales</taxon>
        <taxon>Paenibacillaceae</taxon>
        <taxon>Paenibacillus</taxon>
    </lineage>
</organism>
<evidence type="ECO:0000313" key="1">
    <source>
        <dbReference type="EMBL" id="MFD1126614.1"/>
    </source>
</evidence>
<protein>
    <submittedName>
        <fullName evidence="1">DUF1064 domain-containing protein</fullName>
    </submittedName>
</protein>
<keyword evidence="2" id="KW-1185">Reference proteome</keyword>
<evidence type="ECO:0000313" key="2">
    <source>
        <dbReference type="Proteomes" id="UP001597169"/>
    </source>
</evidence>
<dbReference type="EMBL" id="JBHTKX010000001">
    <property type="protein sequence ID" value="MFD1126614.1"/>
    <property type="molecule type" value="Genomic_DNA"/>
</dbReference>
<dbReference type="InterPro" id="IPR009414">
    <property type="entry name" value="DUF1064"/>
</dbReference>
<name>A0ABW3PPZ2_9BACL</name>
<accession>A0ABW3PPZ2</accession>
<dbReference type="RefSeq" id="WP_090725282.1">
    <property type="nucleotide sequence ID" value="NZ_JBHTKX010000001.1"/>
</dbReference>
<sequence>MIRKTNKYGAKQTIIDNITFDSKMEAQRYAHLCMLQRAGLISELENHPEFVLIEPFTKLGKKKRGHKYKADFMYLDEHGQRIVEDVKGFVARDFPLRRTLFDSKYPDLLLKVVKNTNGIWEEK</sequence>
<reference evidence="2" key="1">
    <citation type="journal article" date="2019" name="Int. J. Syst. Evol. Microbiol.">
        <title>The Global Catalogue of Microorganisms (GCM) 10K type strain sequencing project: providing services to taxonomists for standard genome sequencing and annotation.</title>
        <authorList>
            <consortium name="The Broad Institute Genomics Platform"/>
            <consortium name="The Broad Institute Genome Sequencing Center for Infectious Disease"/>
            <person name="Wu L."/>
            <person name="Ma J."/>
        </authorList>
    </citation>
    <scope>NUCLEOTIDE SEQUENCE [LARGE SCALE GENOMIC DNA]</scope>
    <source>
        <strain evidence="2">CCUG 53519</strain>
    </source>
</reference>